<feature type="domain" description="Methyltransferase" evidence="2">
    <location>
        <begin position="188"/>
        <end position="284"/>
    </location>
</feature>
<organism evidence="3 4">
    <name type="scientific">Streptomyces hainanensis</name>
    <dbReference type="NCBI Taxonomy" id="402648"/>
    <lineage>
        <taxon>Bacteria</taxon>
        <taxon>Bacillati</taxon>
        <taxon>Actinomycetota</taxon>
        <taxon>Actinomycetes</taxon>
        <taxon>Kitasatosporales</taxon>
        <taxon>Streptomycetaceae</taxon>
        <taxon>Streptomyces</taxon>
    </lineage>
</organism>
<gene>
    <name evidence="3" type="ORF">E1283_02605</name>
</gene>
<dbReference type="Gene3D" id="3.40.50.150">
    <property type="entry name" value="Vaccinia Virus protein VP39"/>
    <property type="match status" value="1"/>
</dbReference>
<dbReference type="OrthoDB" id="3205990at2"/>
<reference evidence="3 4" key="1">
    <citation type="submission" date="2019-03" db="EMBL/GenBank/DDBJ databases">
        <title>Draft genome sequences of novel Actinobacteria.</title>
        <authorList>
            <person name="Sahin N."/>
            <person name="Ay H."/>
            <person name="Saygin H."/>
        </authorList>
    </citation>
    <scope>NUCLEOTIDE SEQUENCE [LARGE SCALE GENOMIC DNA]</scope>
    <source>
        <strain evidence="3 4">DSM 41900</strain>
    </source>
</reference>
<name>A0A4R4TVA4_9ACTN</name>
<dbReference type="InterPro" id="IPR029063">
    <property type="entry name" value="SAM-dependent_MTases_sf"/>
</dbReference>
<dbReference type="GO" id="GO:0032259">
    <property type="term" value="P:methylation"/>
    <property type="evidence" value="ECO:0007669"/>
    <property type="project" value="UniProtKB-KW"/>
</dbReference>
<evidence type="ECO:0000259" key="2">
    <source>
        <dbReference type="Pfam" id="PF13649"/>
    </source>
</evidence>
<dbReference type="SUPFAM" id="SSF46785">
    <property type="entry name" value="Winged helix' DNA-binding domain"/>
    <property type="match status" value="1"/>
</dbReference>
<keyword evidence="3" id="KW-0808">Transferase</keyword>
<dbReference type="PANTHER" id="PTHR43712">
    <property type="entry name" value="PUTATIVE (AFU_ORTHOLOGUE AFUA_4G14580)-RELATED"/>
    <property type="match status" value="1"/>
</dbReference>
<dbReference type="GO" id="GO:0008168">
    <property type="term" value="F:methyltransferase activity"/>
    <property type="evidence" value="ECO:0007669"/>
    <property type="project" value="UniProtKB-KW"/>
</dbReference>
<dbReference type="Proteomes" id="UP000295345">
    <property type="component" value="Unassembled WGS sequence"/>
</dbReference>
<dbReference type="PANTHER" id="PTHR43712:SF15">
    <property type="entry name" value="MONODICTYPHENONE CLUSTER TRANSCRIPTIONAL COACTIVATOR MDPA"/>
    <property type="match status" value="1"/>
</dbReference>
<dbReference type="InterPro" id="IPR041698">
    <property type="entry name" value="Methyltransf_25"/>
</dbReference>
<dbReference type="Gene3D" id="1.10.10.10">
    <property type="entry name" value="Winged helix-like DNA-binding domain superfamily/Winged helix DNA-binding domain"/>
    <property type="match status" value="1"/>
</dbReference>
<proteinExistence type="predicted"/>
<evidence type="ECO:0000313" key="3">
    <source>
        <dbReference type="EMBL" id="TDC79522.1"/>
    </source>
</evidence>
<protein>
    <submittedName>
        <fullName evidence="3">Methyltransferase domain-containing protein</fullName>
    </submittedName>
</protein>
<keyword evidence="3" id="KW-0489">Methyltransferase</keyword>
<evidence type="ECO:0000259" key="1">
    <source>
        <dbReference type="Pfam" id="PF08100"/>
    </source>
</evidence>
<dbReference type="Pfam" id="PF08100">
    <property type="entry name" value="Dimerisation"/>
    <property type="match status" value="1"/>
</dbReference>
<keyword evidence="4" id="KW-1185">Reference proteome</keyword>
<sequence length="362" mass="40261">MRVSRRPRTLGTTGIPMMHRNQGHAMTTSQQQLPEGARYCADTFNGAIASAALSAAWEIGLLDELDQRRRLDIAEFAEQRDAHPHTVRAILIALSSRRIVSLDPERETAETDVGFDDAFRARAFFYWLTRGCGELLTTLPVKVVNSLRQGGFVRRDARAISVACRNITQTFFDPPLRDMIDSLELGTVADLGCGGGERLLMLAALKPEARLIGVDMSTSAITVAREAVREAGVQDRVTLTQDDFVTMGPRPEYAKVDTVTCFLMGHDLWPRQDCVRTLRRLRTVFPNVRNLILGDTCRSTGLDGPEHPLFTLGFETVHSVMGQLLPTIDEWSTAIEEGGWRIADRHLLDVPAFSFIDRLTPA</sequence>
<dbReference type="GO" id="GO:0046983">
    <property type="term" value="F:protein dimerization activity"/>
    <property type="evidence" value="ECO:0007669"/>
    <property type="project" value="InterPro"/>
</dbReference>
<dbReference type="Pfam" id="PF13649">
    <property type="entry name" value="Methyltransf_25"/>
    <property type="match status" value="1"/>
</dbReference>
<dbReference type="CDD" id="cd02440">
    <property type="entry name" value="AdoMet_MTases"/>
    <property type="match status" value="1"/>
</dbReference>
<dbReference type="SUPFAM" id="SSF53335">
    <property type="entry name" value="S-adenosyl-L-methionine-dependent methyltransferases"/>
    <property type="match status" value="1"/>
</dbReference>
<dbReference type="InterPro" id="IPR012967">
    <property type="entry name" value="COMT_dimerisation"/>
</dbReference>
<accession>A0A4R4TVA4</accession>
<dbReference type="InterPro" id="IPR036388">
    <property type="entry name" value="WH-like_DNA-bd_sf"/>
</dbReference>
<dbReference type="InterPro" id="IPR036390">
    <property type="entry name" value="WH_DNA-bd_sf"/>
</dbReference>
<dbReference type="EMBL" id="SMKI01000015">
    <property type="protein sequence ID" value="TDC79522.1"/>
    <property type="molecule type" value="Genomic_DNA"/>
</dbReference>
<feature type="domain" description="O-methyltransferase dimerisation" evidence="1">
    <location>
        <begin position="42"/>
        <end position="103"/>
    </location>
</feature>
<dbReference type="AlphaFoldDB" id="A0A4R4TVA4"/>
<comment type="caution">
    <text evidence="3">The sequence shown here is derived from an EMBL/GenBank/DDBJ whole genome shotgun (WGS) entry which is preliminary data.</text>
</comment>
<evidence type="ECO:0000313" key="4">
    <source>
        <dbReference type="Proteomes" id="UP000295345"/>
    </source>
</evidence>